<accession>A0A0E9Q6X2</accession>
<dbReference type="EMBL" id="GBXM01096083">
    <property type="protein sequence ID" value="JAH12494.1"/>
    <property type="molecule type" value="Transcribed_RNA"/>
</dbReference>
<reference evidence="1" key="1">
    <citation type="submission" date="2014-11" db="EMBL/GenBank/DDBJ databases">
        <authorList>
            <person name="Amaro Gonzalez C."/>
        </authorList>
    </citation>
    <scope>NUCLEOTIDE SEQUENCE</scope>
</reference>
<dbReference type="AlphaFoldDB" id="A0A0E9Q6X2"/>
<name>A0A0E9Q6X2_ANGAN</name>
<organism evidence="1">
    <name type="scientific">Anguilla anguilla</name>
    <name type="common">European freshwater eel</name>
    <name type="synonym">Muraena anguilla</name>
    <dbReference type="NCBI Taxonomy" id="7936"/>
    <lineage>
        <taxon>Eukaryota</taxon>
        <taxon>Metazoa</taxon>
        <taxon>Chordata</taxon>
        <taxon>Craniata</taxon>
        <taxon>Vertebrata</taxon>
        <taxon>Euteleostomi</taxon>
        <taxon>Actinopterygii</taxon>
        <taxon>Neopterygii</taxon>
        <taxon>Teleostei</taxon>
        <taxon>Anguilliformes</taxon>
        <taxon>Anguillidae</taxon>
        <taxon>Anguilla</taxon>
    </lineage>
</organism>
<protein>
    <submittedName>
        <fullName evidence="1">Uncharacterized protein</fullName>
    </submittedName>
</protein>
<sequence>MLHTDVAPLHVYSVGCVFIENIIDMPPECSHS</sequence>
<proteinExistence type="predicted"/>
<reference evidence="1" key="2">
    <citation type="journal article" date="2015" name="Fish Shellfish Immunol.">
        <title>Early steps in the European eel (Anguilla anguilla)-Vibrio vulnificus interaction in the gills: Role of the RtxA13 toxin.</title>
        <authorList>
            <person name="Callol A."/>
            <person name="Pajuelo D."/>
            <person name="Ebbesson L."/>
            <person name="Teles M."/>
            <person name="MacKenzie S."/>
            <person name="Amaro C."/>
        </authorList>
    </citation>
    <scope>NUCLEOTIDE SEQUENCE</scope>
</reference>
<evidence type="ECO:0000313" key="1">
    <source>
        <dbReference type="EMBL" id="JAH12494.1"/>
    </source>
</evidence>